<dbReference type="SUPFAM" id="SSF102114">
    <property type="entry name" value="Radical SAM enzymes"/>
    <property type="match status" value="1"/>
</dbReference>
<keyword evidence="6" id="KW-0670">Pyruvate</keyword>
<dbReference type="EMBL" id="JACDUH010000003">
    <property type="protein sequence ID" value="MBA2851832.1"/>
    <property type="molecule type" value="Genomic_DNA"/>
</dbReference>
<dbReference type="InterPro" id="IPR013785">
    <property type="entry name" value="Aldolase_TIM"/>
</dbReference>
<feature type="domain" description="Radical SAM core" evidence="5">
    <location>
        <begin position="9"/>
        <end position="235"/>
    </location>
</feature>
<dbReference type="InterPro" id="IPR007197">
    <property type="entry name" value="rSAM"/>
</dbReference>
<dbReference type="InterPro" id="IPR050377">
    <property type="entry name" value="Radical_SAM_PqqE_MftC-like"/>
</dbReference>
<dbReference type="InterPro" id="IPR006638">
    <property type="entry name" value="Elp3/MiaA/NifB-like_rSAM"/>
</dbReference>
<evidence type="ECO:0000256" key="1">
    <source>
        <dbReference type="ARBA" id="ARBA00022691"/>
    </source>
</evidence>
<name>A0A7J9NVW8_METMI</name>
<evidence type="ECO:0000256" key="4">
    <source>
        <dbReference type="ARBA" id="ARBA00023014"/>
    </source>
</evidence>
<evidence type="ECO:0000256" key="3">
    <source>
        <dbReference type="ARBA" id="ARBA00023004"/>
    </source>
</evidence>
<dbReference type="GO" id="GO:0051536">
    <property type="term" value="F:iron-sulfur cluster binding"/>
    <property type="evidence" value="ECO:0007669"/>
    <property type="project" value="UniProtKB-KW"/>
</dbReference>
<dbReference type="PANTHER" id="PTHR11228">
    <property type="entry name" value="RADICAL SAM DOMAIN PROTEIN"/>
    <property type="match status" value="1"/>
</dbReference>
<dbReference type="PROSITE" id="PS51918">
    <property type="entry name" value="RADICAL_SAM"/>
    <property type="match status" value="1"/>
</dbReference>
<dbReference type="Pfam" id="PF04055">
    <property type="entry name" value="Radical_SAM"/>
    <property type="match status" value="1"/>
</dbReference>
<evidence type="ECO:0000256" key="2">
    <source>
        <dbReference type="ARBA" id="ARBA00022723"/>
    </source>
</evidence>
<protein>
    <submittedName>
        <fullName evidence="6">Pyruvate-formate lyase-activating enzyme</fullName>
    </submittedName>
</protein>
<reference evidence="6 7" key="1">
    <citation type="submission" date="2020-07" db="EMBL/GenBank/DDBJ databases">
        <title>Genomic Encyclopedia of Type Strains, Phase IV (KMG-V): Genome sequencing to study the core and pangenomes of soil and plant-associated prokaryotes.</title>
        <authorList>
            <person name="Whitman W."/>
        </authorList>
    </citation>
    <scope>NUCLEOTIDE SEQUENCE [LARGE SCALE GENOMIC DNA]</scope>
    <source>
        <strain evidence="6 7">A1</strain>
    </source>
</reference>
<keyword evidence="1" id="KW-0949">S-adenosyl-L-methionine</keyword>
<dbReference type="SMART" id="SM00729">
    <property type="entry name" value="Elp3"/>
    <property type="match status" value="1"/>
</dbReference>
<dbReference type="CDD" id="cd01335">
    <property type="entry name" value="Radical_SAM"/>
    <property type="match status" value="1"/>
</dbReference>
<dbReference type="InterPro" id="IPR058240">
    <property type="entry name" value="rSAM_sf"/>
</dbReference>
<dbReference type="RefSeq" id="WP_181501651.1">
    <property type="nucleotide sequence ID" value="NZ_JACDUH010000003.1"/>
</dbReference>
<evidence type="ECO:0000259" key="5">
    <source>
        <dbReference type="PROSITE" id="PS51918"/>
    </source>
</evidence>
<evidence type="ECO:0000313" key="6">
    <source>
        <dbReference type="EMBL" id="MBA2851832.1"/>
    </source>
</evidence>
<keyword evidence="4" id="KW-0411">Iron-sulfur</keyword>
<evidence type="ECO:0000313" key="7">
    <source>
        <dbReference type="Proteomes" id="UP000564425"/>
    </source>
</evidence>
<proteinExistence type="predicted"/>
<keyword evidence="3" id="KW-0408">Iron</keyword>
<dbReference type="Gene3D" id="3.20.20.70">
    <property type="entry name" value="Aldolase class I"/>
    <property type="match status" value="1"/>
</dbReference>
<dbReference type="GO" id="GO:0016829">
    <property type="term" value="F:lyase activity"/>
    <property type="evidence" value="ECO:0007669"/>
    <property type="project" value="UniProtKB-KW"/>
</dbReference>
<dbReference type="PANTHER" id="PTHR11228:SF7">
    <property type="entry name" value="PQQA PEPTIDE CYCLASE"/>
    <property type="match status" value="1"/>
</dbReference>
<dbReference type="GO" id="GO:0046872">
    <property type="term" value="F:metal ion binding"/>
    <property type="evidence" value="ECO:0007669"/>
    <property type="project" value="UniProtKB-KW"/>
</dbReference>
<dbReference type="SFLD" id="SFLDG01067">
    <property type="entry name" value="SPASM/twitch_domain_containing"/>
    <property type="match status" value="1"/>
</dbReference>
<accession>A0A7J9NVW8</accession>
<keyword evidence="6" id="KW-0456">Lyase</keyword>
<sequence length="313" mass="35411">MNPRNACMGGFGKCLDVYFTPHCNGSCKFCIESNGYKPEPLRTNVDAMIKATNALPSYHDILILGGEPTTNMSELMYYLRGIHRRGKNLFLTTNGSHLTVENAAFLSIYLKAINISIHHHDMAQNKDITGVELNVENLRKCVNMFTSHNVDVRVNCNLIPGYIDNKEDVHAMEKFAYNIGATAIKFSELQHCDEYADAKNCFDYPLSDDPFKQGCQVTFNGKHIPITVHQTCGFVNKNKPRPNYKGPSYSRTKVLYYNGKVYDGWVSYKKQDSDNELMHIVDGIAKKTPIPASDENESPYECHNRIRGCFSCH</sequence>
<organism evidence="6 7">
    <name type="scientific">Methanococcus maripaludis</name>
    <name type="common">Methanococcus deltae</name>
    <dbReference type="NCBI Taxonomy" id="39152"/>
    <lineage>
        <taxon>Archaea</taxon>
        <taxon>Methanobacteriati</taxon>
        <taxon>Methanobacteriota</taxon>
        <taxon>Methanomada group</taxon>
        <taxon>Methanococci</taxon>
        <taxon>Methanococcales</taxon>
        <taxon>Methanococcaceae</taxon>
        <taxon>Methanococcus</taxon>
    </lineage>
</organism>
<dbReference type="Proteomes" id="UP000564425">
    <property type="component" value="Unassembled WGS sequence"/>
</dbReference>
<keyword evidence="2" id="KW-0479">Metal-binding</keyword>
<dbReference type="SFLD" id="SFLDS00029">
    <property type="entry name" value="Radical_SAM"/>
    <property type="match status" value="1"/>
</dbReference>
<comment type="caution">
    <text evidence="6">The sequence shown here is derived from an EMBL/GenBank/DDBJ whole genome shotgun (WGS) entry which is preliminary data.</text>
</comment>
<gene>
    <name evidence="6" type="ORF">HNP86_001991</name>
</gene>
<dbReference type="AlphaFoldDB" id="A0A7J9NVW8"/>